<organism evidence="1">
    <name type="scientific">Bifidobacterium longum subsp. infantis CCUG 52486</name>
    <dbReference type="NCBI Taxonomy" id="537937"/>
    <lineage>
        <taxon>Bacteria</taxon>
        <taxon>Bacillati</taxon>
        <taxon>Actinomycetota</taxon>
        <taxon>Actinomycetes</taxon>
        <taxon>Bifidobacteriales</taxon>
        <taxon>Bifidobacteriaceae</taxon>
        <taxon>Bifidobacterium</taxon>
    </lineage>
</organism>
<evidence type="ECO:0000313" key="1">
    <source>
        <dbReference type="EMBL" id="EEQ55221.1"/>
    </source>
</evidence>
<dbReference type="Proteomes" id="UP000005084">
    <property type="component" value="Unassembled WGS sequence"/>
</dbReference>
<dbReference type="HOGENOM" id="CLU_3096119_0_0_11"/>
<protein>
    <submittedName>
        <fullName evidence="1">Uncharacterized protein</fullName>
    </submittedName>
</protein>
<gene>
    <name evidence="1" type="ORF">BLIG_01172</name>
</gene>
<reference evidence="1" key="1">
    <citation type="submission" date="2008-08" db="EMBL/GenBank/DDBJ databases">
        <title>Annotation of Bifidobacterium longum subsp. infantis CCUG 52486.</title>
        <authorList>
            <consortium name="The Broad Institute Genome Sequencing Platform"/>
            <person name="Gougoulias C."/>
            <person name="Tuohy K.M."/>
            <person name="Gibson G.R."/>
            <person name="Ward D."/>
            <person name="Mehta T."/>
            <person name="Young S."/>
            <person name="Jaffe D."/>
            <person name="Gnerre S."/>
            <person name="Berlin A."/>
            <person name="Heiman D."/>
            <person name="Hepburn T."/>
            <person name="Shea T."/>
            <person name="Sykes S."/>
            <person name="Alvarado L."/>
            <person name="Kodira C."/>
            <person name="Borodovsky M."/>
            <person name="Lander E."/>
            <person name="Galagan J."/>
            <person name="Nusbaum C."/>
            <person name="Birren B."/>
        </authorList>
    </citation>
    <scope>NUCLEOTIDE SEQUENCE [LARGE SCALE GENOMIC DNA]</scope>
    <source>
        <strain evidence="1">CCUG 52486</strain>
    </source>
</reference>
<proteinExistence type="predicted"/>
<dbReference type="EMBL" id="DS990239">
    <property type="protein sequence ID" value="EEQ55221.1"/>
    <property type="molecule type" value="Genomic_DNA"/>
</dbReference>
<name>C5EB46_BIFLI</name>
<accession>C5EB46</accession>
<dbReference type="AlphaFoldDB" id="C5EB46"/>
<sequence>MIRIAFHPNDFALMADTRMPSCSVPWNQKSRVMVRNRTERAEAGSIEDGIS</sequence>